<dbReference type="AlphaFoldDB" id="A0A841ARM1"/>
<dbReference type="Pfam" id="PF08044">
    <property type="entry name" value="DUF1707"/>
    <property type="match status" value="1"/>
</dbReference>
<comment type="caution">
    <text evidence="2">The sequence shown here is derived from an EMBL/GenBank/DDBJ whole genome shotgun (WGS) entry which is preliminary data.</text>
</comment>
<evidence type="ECO:0000313" key="2">
    <source>
        <dbReference type="EMBL" id="MBB5850546.1"/>
    </source>
</evidence>
<dbReference type="EMBL" id="JACHMX010000001">
    <property type="protein sequence ID" value="MBB5850546.1"/>
    <property type="molecule type" value="Genomic_DNA"/>
</dbReference>
<evidence type="ECO:0000259" key="1">
    <source>
        <dbReference type="Pfam" id="PF08044"/>
    </source>
</evidence>
<gene>
    <name evidence="2" type="ORF">HDA45_000633</name>
</gene>
<proteinExistence type="predicted"/>
<reference evidence="2 3" key="1">
    <citation type="submission" date="2020-08" db="EMBL/GenBank/DDBJ databases">
        <title>Sequencing the genomes of 1000 actinobacteria strains.</title>
        <authorList>
            <person name="Klenk H.-P."/>
        </authorList>
    </citation>
    <scope>NUCLEOTIDE SEQUENCE [LARGE SCALE GENOMIC DNA]</scope>
    <source>
        <strain evidence="2 3">DSM 45272</strain>
    </source>
</reference>
<evidence type="ECO:0000313" key="3">
    <source>
        <dbReference type="Proteomes" id="UP000580861"/>
    </source>
</evidence>
<feature type="domain" description="DUF1707" evidence="1">
    <location>
        <begin position="10"/>
        <end position="60"/>
    </location>
</feature>
<dbReference type="InterPro" id="IPR012551">
    <property type="entry name" value="DUF1707_SHOCT-like"/>
</dbReference>
<dbReference type="Proteomes" id="UP000580861">
    <property type="component" value="Unassembled WGS sequence"/>
</dbReference>
<dbReference type="PANTHER" id="PTHR40763:SF4">
    <property type="entry name" value="DUF1707 DOMAIN-CONTAINING PROTEIN"/>
    <property type="match status" value="1"/>
</dbReference>
<name>A0A841ARM1_9PSEU</name>
<organism evidence="2 3">
    <name type="scientific">Amycolatopsis umgeniensis</name>
    <dbReference type="NCBI Taxonomy" id="336628"/>
    <lineage>
        <taxon>Bacteria</taxon>
        <taxon>Bacillati</taxon>
        <taxon>Actinomycetota</taxon>
        <taxon>Actinomycetes</taxon>
        <taxon>Pseudonocardiales</taxon>
        <taxon>Pseudonocardiaceae</taxon>
        <taxon>Amycolatopsis</taxon>
    </lineage>
</organism>
<accession>A0A841ARM1</accession>
<dbReference type="PANTHER" id="PTHR40763">
    <property type="entry name" value="MEMBRANE PROTEIN-RELATED"/>
    <property type="match status" value="1"/>
</dbReference>
<keyword evidence="3" id="KW-1185">Reference proteome</keyword>
<dbReference type="RefSeq" id="WP_184891795.1">
    <property type="nucleotide sequence ID" value="NZ_JACHMX010000001.1"/>
</dbReference>
<protein>
    <recommendedName>
        <fullName evidence="1">DUF1707 domain-containing protein</fullName>
    </recommendedName>
</protein>
<sequence>MSEVERSARRVADSDREKVAQLLYEAMGAGRITTAELETRLDAVYSAKTFADFEPVIADLSPMSTGPEDARGGRSSIAVMSGTRRRFDGMLPSKHVSRALWGSVRLDLRYAEIAADPCTIRAVAIMGGVKIVVPEDFVVDVRGVGLMGGFGTGRGRAPRRAAVGAPVLRVTGFAWWGSVKVIRKAREPLTRGRRR</sequence>